<feature type="transmembrane region" description="Helical" evidence="4">
    <location>
        <begin position="150"/>
        <end position="171"/>
    </location>
</feature>
<feature type="transmembrane region" description="Helical" evidence="4">
    <location>
        <begin position="29"/>
        <end position="50"/>
    </location>
</feature>
<feature type="transmembrane region" description="Helical" evidence="4">
    <location>
        <begin position="91"/>
        <end position="111"/>
    </location>
</feature>
<sequence length="394" mass="41883">MSAAGLAVLLAWLLIDVIAGPSPYASWWLWGHALLAVLLVVAAVSPARVLRAPVLKALWVIIPIMGILLQLTAFIAEATPEGAALPGEATIWQVTWMLTAVYVSLLALLLARTGEPTKAQLLVRLNVAAAVLAVAPALSVWVQYRDLAPLLISITVIQFGNVSFAILLVLFRARMIPYFVVQERWQRRAAAVAAAEARLAEERELARVAHDNVLGVLNSAAMWSSAETVKLPALVVNMAADALRALDLRVASRAASHPLGVARQVLVRTAARLGVDNVELGSDEGDASLPSEIVQAVADAMSEAIRNSARHASATNVRVYGVMHRGEIDLTVADDGPGFDLAAVPSDRFGIRESIFGRLERIPGASAGIDSSPGSGTRVHLAWLRPTEDAEVAS</sequence>
<comment type="caution">
    <text evidence="5">The sequence shown here is derived from an EMBL/GenBank/DDBJ whole genome shotgun (WGS) entry which is preliminary data.</text>
</comment>
<dbReference type="RefSeq" id="WP_247631261.1">
    <property type="nucleotide sequence ID" value="NZ_JAHWXN010000002.1"/>
</dbReference>
<evidence type="ECO:0000313" key="6">
    <source>
        <dbReference type="Proteomes" id="UP001300096"/>
    </source>
</evidence>
<dbReference type="EMBL" id="JAHWXN010000002">
    <property type="protein sequence ID" value="MCK2037903.1"/>
    <property type="molecule type" value="Genomic_DNA"/>
</dbReference>
<dbReference type="InterPro" id="IPR036890">
    <property type="entry name" value="HATPase_C_sf"/>
</dbReference>
<gene>
    <name evidence="5" type="ORF">KZC51_17375</name>
</gene>
<dbReference type="SUPFAM" id="SSF55874">
    <property type="entry name" value="ATPase domain of HSP90 chaperone/DNA topoisomerase II/histidine kinase"/>
    <property type="match status" value="1"/>
</dbReference>
<name>A0ABT0FIL7_9MICO</name>
<dbReference type="InterPro" id="IPR050482">
    <property type="entry name" value="Sensor_HK_TwoCompSys"/>
</dbReference>
<dbReference type="Proteomes" id="UP001300096">
    <property type="component" value="Unassembled WGS sequence"/>
</dbReference>
<evidence type="ECO:0000256" key="3">
    <source>
        <dbReference type="ARBA" id="ARBA00023012"/>
    </source>
</evidence>
<keyword evidence="1" id="KW-0808">Transferase</keyword>
<proteinExistence type="predicted"/>
<evidence type="ECO:0000256" key="4">
    <source>
        <dbReference type="SAM" id="Phobius"/>
    </source>
</evidence>
<keyword evidence="4" id="KW-0812">Transmembrane</keyword>
<dbReference type="Gene3D" id="3.30.565.10">
    <property type="entry name" value="Histidine kinase-like ATPase, C-terminal domain"/>
    <property type="match status" value="1"/>
</dbReference>
<reference evidence="5 6" key="1">
    <citation type="submission" date="2021-06" db="EMBL/GenBank/DDBJ databases">
        <title>Genome-based taxonomic framework of Microbacterium strains isolated from marine environment, the description of four new species and reclassification of four preexisting species.</title>
        <authorList>
            <person name="Lee S.D."/>
            <person name="Kim S.-M."/>
            <person name="Byeon Y.-S."/>
            <person name="Yang H.L."/>
            <person name="Kim I.S."/>
        </authorList>
    </citation>
    <scope>NUCLEOTIDE SEQUENCE [LARGE SCALE GENOMIC DNA]</scope>
    <source>
        <strain evidence="5 6">SSW1-49</strain>
    </source>
</reference>
<evidence type="ECO:0000256" key="1">
    <source>
        <dbReference type="ARBA" id="ARBA00022679"/>
    </source>
</evidence>
<accession>A0ABT0FIL7</accession>
<keyword evidence="4" id="KW-0472">Membrane</keyword>
<keyword evidence="6" id="KW-1185">Reference proteome</keyword>
<evidence type="ECO:0008006" key="7">
    <source>
        <dbReference type="Google" id="ProtNLM"/>
    </source>
</evidence>
<organism evidence="5 6">
    <name type="scientific">Microbacterium croceum</name>
    <dbReference type="NCBI Taxonomy" id="2851645"/>
    <lineage>
        <taxon>Bacteria</taxon>
        <taxon>Bacillati</taxon>
        <taxon>Actinomycetota</taxon>
        <taxon>Actinomycetes</taxon>
        <taxon>Micrococcales</taxon>
        <taxon>Microbacteriaceae</taxon>
        <taxon>Microbacterium</taxon>
    </lineage>
</organism>
<evidence type="ECO:0000256" key="2">
    <source>
        <dbReference type="ARBA" id="ARBA00022777"/>
    </source>
</evidence>
<feature type="transmembrane region" description="Helical" evidence="4">
    <location>
        <begin position="123"/>
        <end position="144"/>
    </location>
</feature>
<dbReference type="CDD" id="cd16917">
    <property type="entry name" value="HATPase_UhpB-NarQ-NarX-like"/>
    <property type="match status" value="1"/>
</dbReference>
<keyword evidence="4" id="KW-1133">Transmembrane helix</keyword>
<dbReference type="PANTHER" id="PTHR24421">
    <property type="entry name" value="NITRATE/NITRITE SENSOR PROTEIN NARX-RELATED"/>
    <property type="match status" value="1"/>
</dbReference>
<keyword evidence="3" id="KW-0902">Two-component regulatory system</keyword>
<feature type="transmembrane region" description="Helical" evidence="4">
    <location>
        <begin position="57"/>
        <end position="76"/>
    </location>
</feature>
<keyword evidence="2" id="KW-0418">Kinase</keyword>
<evidence type="ECO:0000313" key="5">
    <source>
        <dbReference type="EMBL" id="MCK2037903.1"/>
    </source>
</evidence>
<protein>
    <recommendedName>
        <fullName evidence="7">Histidine kinase/HSP90-like ATPase domain-containing protein</fullName>
    </recommendedName>
</protein>